<evidence type="ECO:0000259" key="4">
    <source>
        <dbReference type="PROSITE" id="PS50048"/>
    </source>
</evidence>
<accession>A0A9P6WNP7</accession>
<comment type="caution">
    <text evidence="5">The sequence shown here is derived from an EMBL/GenBank/DDBJ whole genome shotgun (WGS) entry which is preliminary data.</text>
</comment>
<keyword evidence="6" id="KW-1185">Reference proteome</keyword>
<evidence type="ECO:0000313" key="5">
    <source>
        <dbReference type="EMBL" id="KAG0690447.1"/>
    </source>
</evidence>
<dbReference type="OrthoDB" id="3986994at2759"/>
<comment type="subcellular location">
    <subcellularLocation>
        <location evidence="1">Nucleus</location>
    </subcellularLocation>
</comment>
<dbReference type="Pfam" id="PF00172">
    <property type="entry name" value="Zn_clus"/>
    <property type="match status" value="1"/>
</dbReference>
<dbReference type="PANTHER" id="PTHR31001">
    <property type="entry name" value="UNCHARACTERIZED TRANSCRIPTIONAL REGULATORY PROTEIN"/>
    <property type="match status" value="1"/>
</dbReference>
<dbReference type="Gene3D" id="4.10.240.10">
    <property type="entry name" value="Zn(2)-C6 fungal-type DNA-binding domain"/>
    <property type="match status" value="1"/>
</dbReference>
<proteinExistence type="predicted"/>
<reference evidence="5" key="1">
    <citation type="submission" date="2020-11" db="EMBL/GenBank/DDBJ databases">
        <title>Kefir isolates.</title>
        <authorList>
            <person name="Marcisauskas S."/>
            <person name="Kim Y."/>
            <person name="Blasche S."/>
        </authorList>
    </citation>
    <scope>NUCLEOTIDE SEQUENCE</scope>
    <source>
        <strain evidence="5">Olga-1</strain>
    </source>
</reference>
<dbReference type="PROSITE" id="PS50048">
    <property type="entry name" value="ZN2_CY6_FUNGAL_2"/>
    <property type="match status" value="1"/>
</dbReference>
<dbReference type="EMBL" id="PUHW01000031">
    <property type="protein sequence ID" value="KAG0690447.1"/>
    <property type="molecule type" value="Genomic_DNA"/>
</dbReference>
<dbReference type="InterPro" id="IPR050613">
    <property type="entry name" value="Sec_Metabolite_Reg"/>
</dbReference>
<dbReference type="PROSITE" id="PS00463">
    <property type="entry name" value="ZN2_CY6_FUNGAL_1"/>
    <property type="match status" value="1"/>
</dbReference>
<evidence type="ECO:0000256" key="1">
    <source>
        <dbReference type="ARBA" id="ARBA00004123"/>
    </source>
</evidence>
<dbReference type="AlphaFoldDB" id="A0A9P6WNP7"/>
<dbReference type="CDD" id="cd00067">
    <property type="entry name" value="GAL4"/>
    <property type="match status" value="1"/>
</dbReference>
<dbReference type="SMART" id="SM00066">
    <property type="entry name" value="GAL4"/>
    <property type="match status" value="1"/>
</dbReference>
<gene>
    <name evidence="5" type="ORF">C6P40_002822</name>
</gene>
<keyword evidence="3" id="KW-1133">Transmembrane helix</keyword>
<dbReference type="GO" id="GO:0000981">
    <property type="term" value="F:DNA-binding transcription factor activity, RNA polymerase II-specific"/>
    <property type="evidence" value="ECO:0007669"/>
    <property type="project" value="InterPro"/>
</dbReference>
<feature type="transmembrane region" description="Helical" evidence="3">
    <location>
        <begin position="643"/>
        <end position="661"/>
    </location>
</feature>
<dbReference type="SUPFAM" id="SSF57701">
    <property type="entry name" value="Zn2/Cys6 DNA-binding domain"/>
    <property type="match status" value="1"/>
</dbReference>
<protein>
    <recommendedName>
        <fullName evidence="4">Zn(2)-C6 fungal-type domain-containing protein</fullName>
    </recommendedName>
</protein>
<dbReference type="PANTHER" id="PTHR31001:SF88">
    <property type="entry name" value="TRANSCRIPTION FACTOR PDR3"/>
    <property type="match status" value="1"/>
</dbReference>
<keyword evidence="3" id="KW-0812">Transmembrane</keyword>
<dbReference type="Proteomes" id="UP000697127">
    <property type="component" value="Unassembled WGS sequence"/>
</dbReference>
<sequence length="765" mass="90291">MSKVKKPKKIYRQSKVCMHCKIKKIKCDRKKPCSNCIKNSSINSCIYDDGKDYTSINEKSTRNESILDIEFRYSRLSIIMQKPSNSFLCPFIFSTKSKDHIISYHYLFKFRNLISKEKILWKSTNLFNDNVDISNLEIDNYNSNSNNNNSLNFNEINRLIESLILNNYHSILERLNYFQLELNKLYFDSCIPMGVIQLIFQYYFNLTPISMKFNYPKKQFEYSMISLIFSIVELSNKFAIHNDFKFNFQLLNNENKNFKKLSLKLLNFSYFKRRRNLFSVYTLLIMRLLSSKNGDIQCVGEYIWNSHHLFVSAVNLCMDMGLYVNLDNSFNYEKLESNGDQRPVSFFKEISTEQKKRLWNYILKLDCFYFIDTSIPPIIDNRYCHSYYTNIFDSCLITCEFVKLIPEIAIDILSNNNNIITFNKLLNSTKKIIKLLSKLPSLKNFQKDEKNKSVWNLYYLKFILFKLLFIYQFQIISLLDDSALNLNFNENILKNSNNKLIITSLKNECYLKCKLIYISVIDTIIGSPKGSLSKEYTFYNIENLSSWIGVKTIYFIDLIFSISTPISLNQSKNESIESFELPNPPIFDSQLLENLLYDFNINKNLKNLNKFENNLKPSLLISFMTNIYENLLKLKGFYSNSKLFFMTKYFLLTLYFLYAYLHYFSEPGFNIISNFDKVINKTQHLLSNIFNKENPTFLLSPNQMINCLNQMENKGNNDNQNNSIFNNEDSNNLSSFNFNDIASSIFSDETMISFFKDIDDIFNKE</sequence>
<evidence type="ECO:0000256" key="3">
    <source>
        <dbReference type="SAM" id="Phobius"/>
    </source>
</evidence>
<keyword evidence="2" id="KW-0539">Nucleus</keyword>
<dbReference type="InterPro" id="IPR036864">
    <property type="entry name" value="Zn2-C6_fun-type_DNA-bd_sf"/>
</dbReference>
<dbReference type="GO" id="GO:0005634">
    <property type="term" value="C:nucleus"/>
    <property type="evidence" value="ECO:0007669"/>
    <property type="project" value="UniProtKB-SubCell"/>
</dbReference>
<dbReference type="CDD" id="cd12148">
    <property type="entry name" value="fungal_TF_MHR"/>
    <property type="match status" value="1"/>
</dbReference>
<feature type="domain" description="Zn(2)-C6 fungal-type" evidence="4">
    <location>
        <begin position="16"/>
        <end position="47"/>
    </location>
</feature>
<name>A0A9P6WNP7_9ASCO</name>
<dbReference type="GO" id="GO:0008270">
    <property type="term" value="F:zinc ion binding"/>
    <property type="evidence" value="ECO:0007669"/>
    <property type="project" value="InterPro"/>
</dbReference>
<keyword evidence="3" id="KW-0472">Membrane</keyword>
<evidence type="ECO:0000313" key="6">
    <source>
        <dbReference type="Proteomes" id="UP000697127"/>
    </source>
</evidence>
<organism evidence="5 6">
    <name type="scientific">Pichia californica</name>
    <dbReference type="NCBI Taxonomy" id="460514"/>
    <lineage>
        <taxon>Eukaryota</taxon>
        <taxon>Fungi</taxon>
        <taxon>Dikarya</taxon>
        <taxon>Ascomycota</taxon>
        <taxon>Saccharomycotina</taxon>
        <taxon>Pichiomycetes</taxon>
        <taxon>Pichiales</taxon>
        <taxon>Pichiaceae</taxon>
        <taxon>Pichia</taxon>
    </lineage>
</organism>
<dbReference type="InterPro" id="IPR001138">
    <property type="entry name" value="Zn2Cys6_DnaBD"/>
</dbReference>
<evidence type="ECO:0000256" key="2">
    <source>
        <dbReference type="ARBA" id="ARBA00023242"/>
    </source>
</evidence>